<reference evidence="1" key="1">
    <citation type="submission" date="2020-10" db="EMBL/GenBank/DDBJ databases">
        <authorList>
            <person name="Gilroy R."/>
        </authorList>
    </citation>
    <scope>NUCLEOTIDE SEQUENCE</scope>
    <source>
        <strain evidence="1">ChiW3-316</strain>
    </source>
</reference>
<accession>A0A9D1M521</accession>
<gene>
    <name evidence="1" type="ORF">IAD20_06565</name>
</gene>
<organism evidence="1 2">
    <name type="scientific">Candidatus Scatocola faecipullorum</name>
    <dbReference type="NCBI Taxonomy" id="2840917"/>
    <lineage>
        <taxon>Bacteria</taxon>
        <taxon>Pseudomonadati</taxon>
        <taxon>Pseudomonadota</taxon>
        <taxon>Alphaproteobacteria</taxon>
        <taxon>Rhodospirillales</taxon>
        <taxon>Rhodospirillaceae</taxon>
        <taxon>Rhodospirillaceae incertae sedis</taxon>
        <taxon>Candidatus Scatocola</taxon>
    </lineage>
</organism>
<dbReference type="InterPro" id="IPR010982">
    <property type="entry name" value="Lambda_DNA-bd_dom_sf"/>
</dbReference>
<comment type="caution">
    <text evidence="1">The sequence shown here is derived from an EMBL/GenBank/DDBJ whole genome shotgun (WGS) entry which is preliminary data.</text>
</comment>
<name>A0A9D1M521_9PROT</name>
<dbReference type="Proteomes" id="UP000824107">
    <property type="component" value="Unassembled WGS sequence"/>
</dbReference>
<evidence type="ECO:0000313" key="2">
    <source>
        <dbReference type="Proteomes" id="UP000824107"/>
    </source>
</evidence>
<protein>
    <submittedName>
        <fullName evidence="1">Uncharacterized protein</fullName>
    </submittedName>
</protein>
<dbReference type="GO" id="GO:0003677">
    <property type="term" value="F:DNA binding"/>
    <property type="evidence" value="ECO:0007669"/>
    <property type="project" value="InterPro"/>
</dbReference>
<reference evidence="1" key="2">
    <citation type="journal article" date="2021" name="PeerJ">
        <title>Extensive microbial diversity within the chicken gut microbiome revealed by metagenomics and culture.</title>
        <authorList>
            <person name="Gilroy R."/>
            <person name="Ravi A."/>
            <person name="Getino M."/>
            <person name="Pursley I."/>
            <person name="Horton D.L."/>
            <person name="Alikhan N.F."/>
            <person name="Baker D."/>
            <person name="Gharbi K."/>
            <person name="Hall N."/>
            <person name="Watson M."/>
            <person name="Adriaenssens E.M."/>
            <person name="Foster-Nyarko E."/>
            <person name="Jarju S."/>
            <person name="Secka A."/>
            <person name="Antonio M."/>
            <person name="Oren A."/>
            <person name="Chaudhuri R.R."/>
            <person name="La Ragione R."/>
            <person name="Hildebrand F."/>
            <person name="Pallen M.J."/>
        </authorList>
    </citation>
    <scope>NUCLEOTIDE SEQUENCE</scope>
    <source>
        <strain evidence="1">ChiW3-316</strain>
    </source>
</reference>
<dbReference type="SUPFAM" id="SSF47413">
    <property type="entry name" value="lambda repressor-like DNA-binding domains"/>
    <property type="match status" value="1"/>
</dbReference>
<dbReference type="AlphaFoldDB" id="A0A9D1M521"/>
<proteinExistence type="predicted"/>
<sequence>MLKKRQRLTNLNHTRAEIAGQLQQLTAEHQLQIDKFAQLTSWTPFYLQALLEGRATPNIGELNYLASIFDRKLKIEFEA</sequence>
<evidence type="ECO:0000313" key="1">
    <source>
        <dbReference type="EMBL" id="HIU53726.1"/>
    </source>
</evidence>
<dbReference type="EMBL" id="DVNC01000043">
    <property type="protein sequence ID" value="HIU53726.1"/>
    <property type="molecule type" value="Genomic_DNA"/>
</dbReference>